<reference evidence="1" key="2">
    <citation type="submission" date="2023-01" db="EMBL/GenBank/DDBJ databases">
        <authorList>
            <person name="Sun Q."/>
            <person name="Evtushenko L."/>
        </authorList>
    </citation>
    <scope>NUCLEOTIDE SEQUENCE</scope>
    <source>
        <strain evidence="1">VKM Ac-1321</strain>
    </source>
</reference>
<reference evidence="1" key="1">
    <citation type="journal article" date="2014" name="Int. J. Syst. Evol. Microbiol.">
        <title>Complete genome sequence of Corynebacterium casei LMG S-19264T (=DSM 44701T), isolated from a smear-ripened cheese.</title>
        <authorList>
            <consortium name="US DOE Joint Genome Institute (JGI-PGF)"/>
            <person name="Walter F."/>
            <person name="Albersmeier A."/>
            <person name="Kalinowski J."/>
            <person name="Ruckert C."/>
        </authorList>
    </citation>
    <scope>NUCLEOTIDE SEQUENCE</scope>
    <source>
        <strain evidence="1">VKM Ac-1321</strain>
    </source>
</reference>
<evidence type="ECO:0008006" key="3">
    <source>
        <dbReference type="Google" id="ProtNLM"/>
    </source>
</evidence>
<dbReference type="PANTHER" id="PTHR10443">
    <property type="entry name" value="MICROSOMAL DIPEPTIDASE"/>
    <property type="match status" value="1"/>
</dbReference>
<dbReference type="AlphaFoldDB" id="A0A9W6KQ15"/>
<dbReference type="RefSeq" id="WP_261964175.1">
    <property type="nucleotide sequence ID" value="NZ_BAAAXA010000003.1"/>
</dbReference>
<dbReference type="GO" id="GO:0006508">
    <property type="term" value="P:proteolysis"/>
    <property type="evidence" value="ECO:0007669"/>
    <property type="project" value="InterPro"/>
</dbReference>
<dbReference type="SUPFAM" id="SSF51556">
    <property type="entry name" value="Metallo-dependent hydrolases"/>
    <property type="match status" value="1"/>
</dbReference>
<comment type="caution">
    <text evidence="1">The sequence shown here is derived from an EMBL/GenBank/DDBJ whole genome shotgun (WGS) entry which is preliminary data.</text>
</comment>
<dbReference type="EMBL" id="BSFP01000054">
    <property type="protein sequence ID" value="GLL05193.1"/>
    <property type="molecule type" value="Genomic_DNA"/>
</dbReference>
<keyword evidence="2" id="KW-1185">Reference proteome</keyword>
<dbReference type="InterPro" id="IPR008257">
    <property type="entry name" value="Pept_M19"/>
</dbReference>
<dbReference type="Pfam" id="PF01244">
    <property type="entry name" value="Peptidase_M19"/>
    <property type="match status" value="1"/>
</dbReference>
<protein>
    <recommendedName>
        <fullName evidence="3">Membrane dipeptidase</fullName>
    </recommendedName>
</protein>
<evidence type="ECO:0000313" key="2">
    <source>
        <dbReference type="Proteomes" id="UP001143480"/>
    </source>
</evidence>
<name>A0A9W6KQ15_9ACTN</name>
<gene>
    <name evidence="1" type="ORF">GCM10017581_069400</name>
</gene>
<sequence>MIIAFFAEEFEVVLWEQHCCLPLTQQAPLGELERYQRPGGAYVSVNVGYAPHSYADVTELIAAWAPRIAASDVLRPASGVGDIADGRVAVAFDLEDSGPLEGRLDRVREFYDLGVRTMLPTYNTRNAAGHGCLDAVDEGLTAYGRDLLREMNAAGMVADGSHCSIRTGLDLCRYSEQPVVYSHSCMRAVWDHPRNVTDEQARACAETGGVIGITGVGIFLGANEATVDAFVRHIEHAVDLVGPEHVGLSTDFSFDGDDLNAEMQRSPHLFPAAYTAWGPIRFTPPEGLFAVEEALRDRGYPPDAVAGIVGGNFLRVATQVWR</sequence>
<accession>A0A9W6KQ15</accession>
<proteinExistence type="predicted"/>
<dbReference type="PANTHER" id="PTHR10443:SF12">
    <property type="entry name" value="DIPEPTIDASE"/>
    <property type="match status" value="1"/>
</dbReference>
<dbReference type="GO" id="GO:0070573">
    <property type="term" value="F:metallodipeptidase activity"/>
    <property type="evidence" value="ECO:0007669"/>
    <property type="project" value="InterPro"/>
</dbReference>
<evidence type="ECO:0000313" key="1">
    <source>
        <dbReference type="EMBL" id="GLL05193.1"/>
    </source>
</evidence>
<organism evidence="1 2">
    <name type="scientific">Dactylosporangium matsuzakiense</name>
    <dbReference type="NCBI Taxonomy" id="53360"/>
    <lineage>
        <taxon>Bacteria</taxon>
        <taxon>Bacillati</taxon>
        <taxon>Actinomycetota</taxon>
        <taxon>Actinomycetes</taxon>
        <taxon>Micromonosporales</taxon>
        <taxon>Micromonosporaceae</taxon>
        <taxon>Dactylosporangium</taxon>
    </lineage>
</organism>
<dbReference type="Proteomes" id="UP001143480">
    <property type="component" value="Unassembled WGS sequence"/>
</dbReference>
<dbReference type="Gene3D" id="3.20.20.140">
    <property type="entry name" value="Metal-dependent hydrolases"/>
    <property type="match status" value="1"/>
</dbReference>
<dbReference type="PROSITE" id="PS51365">
    <property type="entry name" value="RENAL_DIPEPTIDASE_2"/>
    <property type="match status" value="1"/>
</dbReference>
<dbReference type="InterPro" id="IPR032466">
    <property type="entry name" value="Metal_Hydrolase"/>
</dbReference>